<dbReference type="GO" id="GO:0045732">
    <property type="term" value="P:positive regulation of protein catabolic process"/>
    <property type="evidence" value="ECO:0007669"/>
    <property type="project" value="TreeGrafter"/>
</dbReference>
<feature type="region of interest" description="Disordered" evidence="4">
    <location>
        <begin position="243"/>
        <end position="276"/>
    </location>
</feature>
<dbReference type="Gene3D" id="1.25.40.20">
    <property type="entry name" value="Ankyrin repeat-containing domain"/>
    <property type="match status" value="1"/>
</dbReference>
<dbReference type="SMART" id="SM00248">
    <property type="entry name" value="ANK"/>
    <property type="match status" value="5"/>
</dbReference>
<name>A0A6B0Y4C3_9RHOB</name>
<feature type="repeat" description="ANK" evidence="3">
    <location>
        <begin position="49"/>
        <end position="81"/>
    </location>
</feature>
<dbReference type="GO" id="GO:0016567">
    <property type="term" value="P:protein ubiquitination"/>
    <property type="evidence" value="ECO:0007669"/>
    <property type="project" value="TreeGrafter"/>
</dbReference>
<accession>A0A6B0Y4C3</accession>
<keyword evidence="2 3" id="KW-0040">ANK repeat</keyword>
<reference evidence="5" key="1">
    <citation type="submission" date="2019-09" db="EMBL/GenBank/DDBJ databases">
        <title>Characterisation of the sponge microbiome using genome-centric metagenomics.</title>
        <authorList>
            <person name="Engelberts J.P."/>
            <person name="Robbins S.J."/>
            <person name="De Goeij J.M."/>
            <person name="Aranda M."/>
            <person name="Bell S.C."/>
            <person name="Webster N.S."/>
        </authorList>
    </citation>
    <scope>NUCLEOTIDE SEQUENCE</scope>
    <source>
        <strain evidence="5">SB0664_bin_43</strain>
    </source>
</reference>
<organism evidence="5">
    <name type="scientific">Boseongicola sp. SB0664_bin_43</name>
    <dbReference type="NCBI Taxonomy" id="2604844"/>
    <lineage>
        <taxon>Bacteria</taxon>
        <taxon>Pseudomonadati</taxon>
        <taxon>Pseudomonadota</taxon>
        <taxon>Alphaproteobacteria</taxon>
        <taxon>Rhodobacterales</taxon>
        <taxon>Paracoccaceae</taxon>
        <taxon>Boseongicola</taxon>
    </lineage>
</organism>
<comment type="caution">
    <text evidence="5">The sequence shown here is derived from an EMBL/GenBank/DDBJ whole genome shotgun (WGS) entry which is preliminary data.</text>
</comment>
<evidence type="ECO:0000256" key="3">
    <source>
        <dbReference type="PROSITE-ProRule" id="PRU00023"/>
    </source>
</evidence>
<gene>
    <name evidence="5" type="ORF">F4Y60_07620</name>
</gene>
<dbReference type="AlphaFoldDB" id="A0A6B0Y4C3"/>
<dbReference type="Pfam" id="PF00023">
    <property type="entry name" value="Ank"/>
    <property type="match status" value="1"/>
</dbReference>
<feature type="repeat" description="ANK" evidence="3">
    <location>
        <begin position="84"/>
        <end position="116"/>
    </location>
</feature>
<dbReference type="PROSITE" id="PS50088">
    <property type="entry name" value="ANK_REPEAT"/>
    <property type="match status" value="3"/>
</dbReference>
<dbReference type="EMBL" id="VXRY01000303">
    <property type="protein sequence ID" value="MXY33946.1"/>
    <property type="molecule type" value="Genomic_DNA"/>
</dbReference>
<dbReference type="PROSITE" id="PS50297">
    <property type="entry name" value="ANK_REP_REGION"/>
    <property type="match status" value="2"/>
</dbReference>
<evidence type="ECO:0000313" key="5">
    <source>
        <dbReference type="EMBL" id="MXY33946.1"/>
    </source>
</evidence>
<dbReference type="InterPro" id="IPR036770">
    <property type="entry name" value="Ankyrin_rpt-contain_sf"/>
</dbReference>
<dbReference type="SUPFAM" id="SSF48403">
    <property type="entry name" value="Ankyrin repeat"/>
    <property type="match status" value="1"/>
</dbReference>
<evidence type="ECO:0000256" key="2">
    <source>
        <dbReference type="ARBA" id="ARBA00023043"/>
    </source>
</evidence>
<dbReference type="Pfam" id="PF12796">
    <property type="entry name" value="Ank_2"/>
    <property type="match status" value="1"/>
</dbReference>
<protein>
    <submittedName>
        <fullName evidence="5">Uncharacterized protein</fullName>
    </submittedName>
</protein>
<sequence length="276" mass="29087">MNDMSPTIPRPFAQSGRDAELFRLIRAGETARIREALEGGADPEARERFGATPMLSAVANRRLDVIRLLVEAGAGPDTPRLGMDEFTPLHLAAQRDNLDTVRLLLEIGADATRRTWLTPIDWAVSRPVVETLAGAGGDPNARCPKTGQAPLHRRACTSVVEPMAALLDAGAEHSARDLLGRTPLHHVTLGHRRGDIAVAVALLLGAGADAGARDDAGETVLQLARRRRDGIALRALARAGIGPAATRGGSRTARREPGGLPAGTGEPGHEEALLDG</sequence>
<proteinExistence type="predicted"/>
<keyword evidence="1" id="KW-0677">Repeat</keyword>
<feature type="repeat" description="ANK" evidence="3">
    <location>
        <begin position="179"/>
        <end position="215"/>
    </location>
</feature>
<evidence type="ECO:0000256" key="1">
    <source>
        <dbReference type="ARBA" id="ARBA00022737"/>
    </source>
</evidence>
<feature type="compositionally biased region" description="Basic and acidic residues" evidence="4">
    <location>
        <begin position="267"/>
        <end position="276"/>
    </location>
</feature>
<dbReference type="InterPro" id="IPR002110">
    <property type="entry name" value="Ankyrin_rpt"/>
</dbReference>
<dbReference type="PANTHER" id="PTHR24136">
    <property type="entry name" value="SOWAH (DROSOPHILA) HOMOLOG"/>
    <property type="match status" value="1"/>
</dbReference>
<dbReference type="PANTHER" id="PTHR24136:SF15">
    <property type="entry name" value="ANK_REP_REGION DOMAIN-CONTAINING PROTEIN"/>
    <property type="match status" value="1"/>
</dbReference>
<evidence type="ECO:0000256" key="4">
    <source>
        <dbReference type="SAM" id="MobiDB-lite"/>
    </source>
</evidence>
<dbReference type="InterPro" id="IPR051573">
    <property type="entry name" value="Ankyrin-SOCS_box_domain"/>
</dbReference>